<feature type="transmembrane region" description="Helical" evidence="8">
    <location>
        <begin position="183"/>
        <end position="201"/>
    </location>
</feature>
<evidence type="ECO:0000256" key="6">
    <source>
        <dbReference type="ARBA" id="ARBA00022989"/>
    </source>
</evidence>
<keyword evidence="6 8" id="KW-1133">Transmembrane helix</keyword>
<comment type="subcellular location">
    <subcellularLocation>
        <location evidence="1">Cell membrane</location>
        <topology evidence="1">Multi-pass membrane protein</topology>
    </subcellularLocation>
</comment>
<keyword evidence="3 10" id="KW-0328">Glycosyltransferase</keyword>
<feature type="transmembrane region" description="Helical" evidence="8">
    <location>
        <begin position="293"/>
        <end position="309"/>
    </location>
</feature>
<dbReference type="Proteomes" id="UP001165498">
    <property type="component" value="Unassembled WGS sequence"/>
</dbReference>
<dbReference type="GO" id="GO:0016757">
    <property type="term" value="F:glycosyltransferase activity"/>
    <property type="evidence" value="ECO:0007669"/>
    <property type="project" value="UniProtKB-KW"/>
</dbReference>
<evidence type="ECO:0000256" key="7">
    <source>
        <dbReference type="ARBA" id="ARBA00023136"/>
    </source>
</evidence>
<organism evidence="10 11">
    <name type="scientific">Tahibacter harae</name>
    <dbReference type="NCBI Taxonomy" id="2963937"/>
    <lineage>
        <taxon>Bacteria</taxon>
        <taxon>Pseudomonadati</taxon>
        <taxon>Pseudomonadota</taxon>
        <taxon>Gammaproteobacteria</taxon>
        <taxon>Lysobacterales</taxon>
        <taxon>Rhodanobacteraceae</taxon>
        <taxon>Tahibacter</taxon>
    </lineage>
</organism>
<proteinExistence type="predicted"/>
<feature type="transmembrane region" description="Helical" evidence="8">
    <location>
        <begin position="141"/>
        <end position="171"/>
    </location>
</feature>
<sequence>MFWAIGVLLFAIKLQLAATLAPFGDEAFYWQESRALAWSYTDVPPATALLIRLGETLFGHSPLGMRSLFLLLGSALPLLVAGLGRHFGDRRAGLIAGIGWQLLPLAGSLGVMALPDVPLTFAALLMLHGLLLATAQRRNGWLWLGLGLLLAWLSHYRAAMLLPGGLGFLLCSRQGRALWSRPGLWGALALGFCGLLPLLLFNRAHDWSGLSFQLVERHPWQFHADGLLQPLEQLLVCTPLLYGLMLYALWQCLRRHAEAAYAVLAWAGGSVVLGYFLFGLFGDDLRFRLHWPLPAYAPALLALGLLASAGRLRRAWLCAAWVLAGAGLTCALVYLGMAARPDQALLLARYKAFPYNFVGWNEVAARTRELLAQQPEAARLLLADNFLLGAELDFQFDAALPVYSLDHPRNIKHGRAPQLALWRRDEAGLRAAQGGAQVLLIVEETTGSERERLQWQQGLCRRLHALQPLDRLELFGGRKKFAWYLGRVPAIGEQPDCVPAP</sequence>
<evidence type="ECO:0000256" key="8">
    <source>
        <dbReference type="SAM" id="Phobius"/>
    </source>
</evidence>
<dbReference type="RefSeq" id="WP_255910242.1">
    <property type="nucleotide sequence ID" value="NZ_JANFQO010000001.1"/>
</dbReference>
<evidence type="ECO:0000256" key="4">
    <source>
        <dbReference type="ARBA" id="ARBA00022679"/>
    </source>
</evidence>
<dbReference type="Pfam" id="PF13231">
    <property type="entry name" value="PMT_2"/>
    <property type="match status" value="1"/>
</dbReference>
<dbReference type="InterPro" id="IPR050297">
    <property type="entry name" value="LipidA_mod_glycosyltrf_83"/>
</dbReference>
<dbReference type="PANTHER" id="PTHR33908">
    <property type="entry name" value="MANNOSYLTRANSFERASE YKCB-RELATED"/>
    <property type="match status" value="1"/>
</dbReference>
<keyword evidence="2" id="KW-1003">Cell membrane</keyword>
<dbReference type="InterPro" id="IPR038731">
    <property type="entry name" value="RgtA/B/C-like"/>
</dbReference>
<feature type="transmembrane region" description="Helical" evidence="8">
    <location>
        <begin position="316"/>
        <end position="337"/>
    </location>
</feature>
<evidence type="ECO:0000256" key="3">
    <source>
        <dbReference type="ARBA" id="ARBA00022676"/>
    </source>
</evidence>
<evidence type="ECO:0000256" key="5">
    <source>
        <dbReference type="ARBA" id="ARBA00022692"/>
    </source>
</evidence>
<gene>
    <name evidence="10" type="ORF">NM961_00635</name>
</gene>
<evidence type="ECO:0000313" key="11">
    <source>
        <dbReference type="Proteomes" id="UP001165498"/>
    </source>
</evidence>
<accession>A0ABT1QL24</accession>
<keyword evidence="7 8" id="KW-0472">Membrane</keyword>
<feature type="domain" description="Glycosyltransferase RgtA/B/C/D-like" evidence="9">
    <location>
        <begin position="42"/>
        <end position="200"/>
    </location>
</feature>
<evidence type="ECO:0000313" key="10">
    <source>
        <dbReference type="EMBL" id="MCQ4163214.1"/>
    </source>
</evidence>
<evidence type="ECO:0000256" key="2">
    <source>
        <dbReference type="ARBA" id="ARBA00022475"/>
    </source>
</evidence>
<dbReference type="EMBL" id="JANFQO010000001">
    <property type="protein sequence ID" value="MCQ4163214.1"/>
    <property type="molecule type" value="Genomic_DNA"/>
</dbReference>
<name>A0ABT1QL24_9GAMM</name>
<protein>
    <submittedName>
        <fullName evidence="10">Glycosyltransferase family 39 protein</fullName>
        <ecNumber evidence="10">2.4.-.-</ecNumber>
    </submittedName>
</protein>
<keyword evidence="4 10" id="KW-0808">Transferase</keyword>
<feature type="transmembrane region" description="Helical" evidence="8">
    <location>
        <begin position="260"/>
        <end position="281"/>
    </location>
</feature>
<dbReference type="PANTHER" id="PTHR33908:SF11">
    <property type="entry name" value="MEMBRANE PROTEIN"/>
    <property type="match status" value="1"/>
</dbReference>
<comment type="caution">
    <text evidence="10">The sequence shown here is derived from an EMBL/GenBank/DDBJ whole genome shotgun (WGS) entry which is preliminary data.</text>
</comment>
<evidence type="ECO:0000256" key="1">
    <source>
        <dbReference type="ARBA" id="ARBA00004651"/>
    </source>
</evidence>
<keyword evidence="5 8" id="KW-0812">Transmembrane</keyword>
<feature type="transmembrane region" description="Helical" evidence="8">
    <location>
        <begin position="63"/>
        <end position="84"/>
    </location>
</feature>
<evidence type="ECO:0000259" key="9">
    <source>
        <dbReference type="Pfam" id="PF13231"/>
    </source>
</evidence>
<dbReference type="EC" id="2.4.-.-" evidence="10"/>
<feature type="transmembrane region" description="Helical" evidence="8">
    <location>
        <begin position="233"/>
        <end position="253"/>
    </location>
</feature>
<reference evidence="10" key="1">
    <citation type="submission" date="2022-07" db="EMBL/GenBank/DDBJ databases">
        <title>Tahibacter sp., a new gammaproteobacterium isolated from the silt sample collected at pig farm.</title>
        <authorList>
            <person name="Chen H."/>
        </authorList>
    </citation>
    <scope>NUCLEOTIDE SEQUENCE</scope>
    <source>
        <strain evidence="10">P2K</strain>
    </source>
</reference>
<keyword evidence="11" id="KW-1185">Reference proteome</keyword>